<dbReference type="OrthoDB" id="3202965at2759"/>
<accession>A0A9P5XSW6</accession>
<organism evidence="2 3">
    <name type="scientific">Collybia nuda</name>
    <dbReference type="NCBI Taxonomy" id="64659"/>
    <lineage>
        <taxon>Eukaryota</taxon>
        <taxon>Fungi</taxon>
        <taxon>Dikarya</taxon>
        <taxon>Basidiomycota</taxon>
        <taxon>Agaricomycotina</taxon>
        <taxon>Agaricomycetes</taxon>
        <taxon>Agaricomycetidae</taxon>
        <taxon>Agaricales</taxon>
        <taxon>Tricholomatineae</taxon>
        <taxon>Clitocybaceae</taxon>
        <taxon>Collybia</taxon>
    </lineage>
</organism>
<evidence type="ECO:0000313" key="3">
    <source>
        <dbReference type="Proteomes" id="UP000807353"/>
    </source>
</evidence>
<sequence>METGCAICGKLTLYSDLQKLKDLDLDLNCLIGIGVTQKERTSSNDPITDLGGPVIDEELDSICKTCYKSVSKGKVPLMSLANGKWLGKVPEVLKSLTFAEQLLIARIRHNRCIIKVSSGMHKMKANAISFANPMPKIYDTLPPPIDELDDVLAFIYTGPCKPTNSDLERTPLLVRRKKVSAALEWLKLNHLDYLDLNISYDNLEKYPENGPPCVIEYRES</sequence>
<name>A0A9P5XSW6_9AGAR</name>
<feature type="domain" description="DUF6570" evidence="1">
    <location>
        <begin position="72"/>
        <end position="204"/>
    </location>
</feature>
<evidence type="ECO:0000313" key="2">
    <source>
        <dbReference type="EMBL" id="KAF9455171.1"/>
    </source>
</evidence>
<dbReference type="AlphaFoldDB" id="A0A9P5XSW6"/>
<dbReference type="Proteomes" id="UP000807353">
    <property type="component" value="Unassembled WGS sequence"/>
</dbReference>
<comment type="caution">
    <text evidence="2">The sequence shown here is derived from an EMBL/GenBank/DDBJ whole genome shotgun (WGS) entry which is preliminary data.</text>
</comment>
<dbReference type="InterPro" id="IPR046700">
    <property type="entry name" value="DUF6570"/>
</dbReference>
<evidence type="ECO:0000259" key="1">
    <source>
        <dbReference type="Pfam" id="PF20209"/>
    </source>
</evidence>
<feature type="non-terminal residue" evidence="2">
    <location>
        <position position="220"/>
    </location>
</feature>
<keyword evidence="3" id="KW-1185">Reference proteome</keyword>
<reference evidence="2" key="1">
    <citation type="submission" date="2020-11" db="EMBL/GenBank/DDBJ databases">
        <authorList>
            <consortium name="DOE Joint Genome Institute"/>
            <person name="Ahrendt S."/>
            <person name="Riley R."/>
            <person name="Andreopoulos W."/>
            <person name="Labutti K."/>
            <person name="Pangilinan J."/>
            <person name="Ruiz-Duenas F.J."/>
            <person name="Barrasa J.M."/>
            <person name="Sanchez-Garcia M."/>
            <person name="Camarero S."/>
            <person name="Miyauchi S."/>
            <person name="Serrano A."/>
            <person name="Linde D."/>
            <person name="Babiker R."/>
            <person name="Drula E."/>
            <person name="Ayuso-Fernandez I."/>
            <person name="Pacheco R."/>
            <person name="Padilla G."/>
            <person name="Ferreira P."/>
            <person name="Barriuso J."/>
            <person name="Kellner H."/>
            <person name="Castanera R."/>
            <person name="Alfaro M."/>
            <person name="Ramirez L."/>
            <person name="Pisabarro A.G."/>
            <person name="Kuo A."/>
            <person name="Tritt A."/>
            <person name="Lipzen A."/>
            <person name="He G."/>
            <person name="Yan M."/>
            <person name="Ng V."/>
            <person name="Cullen D."/>
            <person name="Martin F."/>
            <person name="Rosso M.-N."/>
            <person name="Henrissat B."/>
            <person name="Hibbett D."/>
            <person name="Martinez A.T."/>
            <person name="Grigoriev I.V."/>
        </authorList>
    </citation>
    <scope>NUCLEOTIDE SEQUENCE</scope>
    <source>
        <strain evidence="2">CBS 247.69</strain>
    </source>
</reference>
<protein>
    <recommendedName>
        <fullName evidence="1">DUF6570 domain-containing protein</fullName>
    </recommendedName>
</protein>
<proteinExistence type="predicted"/>
<dbReference type="EMBL" id="MU150995">
    <property type="protein sequence ID" value="KAF9455171.1"/>
    <property type="molecule type" value="Genomic_DNA"/>
</dbReference>
<gene>
    <name evidence="2" type="ORF">BDZ94DRAFT_1180557</name>
</gene>
<dbReference type="Pfam" id="PF20209">
    <property type="entry name" value="DUF6570"/>
    <property type="match status" value="1"/>
</dbReference>